<evidence type="ECO:0000256" key="3">
    <source>
        <dbReference type="ARBA" id="ARBA00023163"/>
    </source>
</evidence>
<evidence type="ECO:0000256" key="1">
    <source>
        <dbReference type="ARBA" id="ARBA00023015"/>
    </source>
</evidence>
<dbReference type="PROSITE" id="PS50995">
    <property type="entry name" value="HTH_MARR_2"/>
    <property type="match status" value="1"/>
</dbReference>
<dbReference type="SMART" id="SM00347">
    <property type="entry name" value="HTH_MARR"/>
    <property type="match status" value="1"/>
</dbReference>
<dbReference type="PANTHER" id="PTHR42756:SF1">
    <property type="entry name" value="TRANSCRIPTIONAL REPRESSOR OF EMRAB OPERON"/>
    <property type="match status" value="1"/>
</dbReference>
<dbReference type="InterPro" id="IPR036388">
    <property type="entry name" value="WH-like_DNA-bd_sf"/>
</dbReference>
<name>A0ABX0A466_9BACI</name>
<dbReference type="PRINTS" id="PR00598">
    <property type="entry name" value="HTHMARR"/>
</dbReference>
<keyword evidence="6" id="KW-1185">Reference proteome</keyword>
<organism evidence="5 6">
    <name type="scientific">Pallidibacillus pasinlerensis</name>
    <dbReference type="NCBI Taxonomy" id="2703818"/>
    <lineage>
        <taxon>Bacteria</taxon>
        <taxon>Bacillati</taxon>
        <taxon>Bacillota</taxon>
        <taxon>Bacilli</taxon>
        <taxon>Bacillales</taxon>
        <taxon>Bacillaceae</taxon>
        <taxon>Pallidibacillus</taxon>
    </lineage>
</organism>
<evidence type="ECO:0000256" key="2">
    <source>
        <dbReference type="ARBA" id="ARBA00023125"/>
    </source>
</evidence>
<dbReference type="SUPFAM" id="SSF46785">
    <property type="entry name" value="Winged helix' DNA-binding domain"/>
    <property type="match status" value="1"/>
</dbReference>
<dbReference type="PANTHER" id="PTHR42756">
    <property type="entry name" value="TRANSCRIPTIONAL REGULATOR, MARR"/>
    <property type="match status" value="1"/>
</dbReference>
<gene>
    <name evidence="5" type="ORF">GW534_04610</name>
</gene>
<evidence type="ECO:0000313" key="6">
    <source>
        <dbReference type="Proteomes" id="UP000743899"/>
    </source>
</evidence>
<dbReference type="EMBL" id="JAACYS010000013">
    <property type="protein sequence ID" value="NCU17055.1"/>
    <property type="molecule type" value="Genomic_DNA"/>
</dbReference>
<dbReference type="InterPro" id="IPR036390">
    <property type="entry name" value="WH_DNA-bd_sf"/>
</dbReference>
<accession>A0ABX0A466</accession>
<protein>
    <submittedName>
        <fullName evidence="5">MarR family transcriptional regulator</fullName>
    </submittedName>
</protein>
<keyword evidence="1" id="KW-0805">Transcription regulation</keyword>
<dbReference type="RefSeq" id="WP_161919907.1">
    <property type="nucleotide sequence ID" value="NZ_JAACYS010000013.1"/>
</dbReference>
<reference evidence="5 6" key="1">
    <citation type="submission" date="2020-01" db="EMBL/GenBank/DDBJ databases">
        <title>A novel Bacillus sp. from Pasinler.</title>
        <authorList>
            <person name="Adiguzel A."/>
            <person name="Ay H."/>
            <person name="Baltaci M.O."/>
        </authorList>
    </citation>
    <scope>NUCLEOTIDE SEQUENCE [LARGE SCALE GENOMIC DNA]</scope>
    <source>
        <strain evidence="5 6">P1</strain>
    </source>
</reference>
<keyword evidence="2" id="KW-0238">DNA-binding</keyword>
<sequence length="146" mass="17175">MDIVATIEKDLRFVSGLVKQKGREILNNYPITPPQFVALQWLLEEGDMMIGELSKKMYLAFSTTTDLIARMEKNNLVKRVRDERDRRVVRVHLLDEGIRIIDEVIKQRQLFLSEILHDYTDEEINHLQTSLSKLHEIMKIKKSVNK</sequence>
<evidence type="ECO:0000313" key="5">
    <source>
        <dbReference type="EMBL" id="NCU17055.1"/>
    </source>
</evidence>
<evidence type="ECO:0000259" key="4">
    <source>
        <dbReference type="PROSITE" id="PS50995"/>
    </source>
</evidence>
<comment type="caution">
    <text evidence="5">The sequence shown here is derived from an EMBL/GenBank/DDBJ whole genome shotgun (WGS) entry which is preliminary data.</text>
</comment>
<dbReference type="Gene3D" id="1.10.10.10">
    <property type="entry name" value="Winged helix-like DNA-binding domain superfamily/Winged helix DNA-binding domain"/>
    <property type="match status" value="1"/>
</dbReference>
<proteinExistence type="predicted"/>
<feature type="domain" description="HTH marR-type" evidence="4">
    <location>
        <begin position="1"/>
        <end position="136"/>
    </location>
</feature>
<dbReference type="InterPro" id="IPR000835">
    <property type="entry name" value="HTH_MarR-typ"/>
</dbReference>
<dbReference type="Pfam" id="PF01047">
    <property type="entry name" value="MarR"/>
    <property type="match status" value="1"/>
</dbReference>
<keyword evidence="3" id="KW-0804">Transcription</keyword>
<dbReference type="Proteomes" id="UP000743899">
    <property type="component" value="Unassembled WGS sequence"/>
</dbReference>